<organism evidence="2">
    <name type="scientific">uncultured marine group II/III euryarchaeote KM3_148_H03</name>
    <dbReference type="NCBI Taxonomy" id="1457883"/>
    <lineage>
        <taxon>Archaea</taxon>
        <taxon>Methanobacteriati</taxon>
        <taxon>Methanobacteriota</taxon>
        <taxon>environmental samples</taxon>
    </lineage>
</organism>
<dbReference type="AlphaFoldDB" id="A0A075GHT6"/>
<dbReference type="Gene3D" id="1.20.1440.50">
    <property type="entry name" value="Ta0600-like"/>
    <property type="match status" value="1"/>
</dbReference>
<dbReference type="EMBL" id="KF900621">
    <property type="protein sequence ID" value="AIF01467.1"/>
    <property type="molecule type" value="Genomic_DNA"/>
</dbReference>
<sequence length="95" mass="10794">MVTEETINSLSQDIRQAIAEDTSVPRNVRSNVSDALETYLLNKGDELDLRIYSTISILEEQINDTNIPSHARTRLFEFIRDLEGVVRKWETNGGA</sequence>
<reference evidence="2" key="1">
    <citation type="journal article" date="2014" name="Genome Biol. Evol.">
        <title>Pangenome evidence for extensive interdomain horizontal transfer affecting lineage core and shell genes in uncultured planktonic thaumarchaeota and euryarchaeota.</title>
        <authorList>
            <person name="Deschamps P."/>
            <person name="Zivanovic Y."/>
            <person name="Moreira D."/>
            <person name="Rodriguez-Valera F."/>
            <person name="Lopez-Garcia P."/>
        </authorList>
    </citation>
    <scope>NUCLEOTIDE SEQUENCE</scope>
</reference>
<protein>
    <submittedName>
        <fullName evidence="2">Uncharacterized protein</fullName>
    </submittedName>
</protein>
<dbReference type="InterPro" id="IPR005354">
    <property type="entry name" value="UPF0147"/>
</dbReference>
<evidence type="ECO:0000313" key="2">
    <source>
        <dbReference type="EMBL" id="AIF01467.1"/>
    </source>
</evidence>
<dbReference type="SUPFAM" id="SSF158436">
    <property type="entry name" value="Ta0600-like"/>
    <property type="match status" value="1"/>
</dbReference>
<comment type="similarity">
    <text evidence="1">Belongs to the UPF0147 family.</text>
</comment>
<accession>A0A075GHT6</accession>
<proteinExistence type="inferred from homology"/>
<name>A0A075GHT6_9EURY</name>
<dbReference type="Pfam" id="PF03685">
    <property type="entry name" value="UPF0147"/>
    <property type="match status" value="1"/>
</dbReference>
<evidence type="ECO:0000256" key="1">
    <source>
        <dbReference type="ARBA" id="ARBA00005958"/>
    </source>
</evidence>
<dbReference type="InterPro" id="IPR023130">
    <property type="entry name" value="Ta0600-like_sf"/>
</dbReference>